<evidence type="ECO:0000313" key="1">
    <source>
        <dbReference type="EMBL" id="EEG31330.1"/>
    </source>
</evidence>
<accession>C0EB16</accession>
<comment type="caution">
    <text evidence="1">The sequence shown here is derived from an EMBL/GenBank/DDBJ whole genome shotgun (WGS) entry which is preliminary data.</text>
</comment>
<protein>
    <submittedName>
        <fullName evidence="1">Uncharacterized protein</fullName>
    </submittedName>
</protein>
<gene>
    <name evidence="1" type="ORF">CLOSTMETH_01033</name>
</gene>
<reference evidence="1 2" key="2">
    <citation type="submission" date="2009-02" db="EMBL/GenBank/DDBJ databases">
        <title>Draft genome sequence of Clostridium methylpentosum (DSM 5476).</title>
        <authorList>
            <person name="Sudarsanam P."/>
            <person name="Ley R."/>
            <person name="Guruge J."/>
            <person name="Turnbaugh P.J."/>
            <person name="Mahowald M."/>
            <person name="Liep D."/>
            <person name="Gordon J."/>
        </authorList>
    </citation>
    <scope>NUCLEOTIDE SEQUENCE [LARGE SCALE GENOMIC DNA]</scope>
    <source>
        <strain evidence="1 2">DSM 5476</strain>
    </source>
</reference>
<evidence type="ECO:0000313" key="2">
    <source>
        <dbReference type="Proteomes" id="UP000003340"/>
    </source>
</evidence>
<dbReference type="STRING" id="537013.CLOSTMETH_01033"/>
<proteinExistence type="predicted"/>
<dbReference type="Proteomes" id="UP000003340">
    <property type="component" value="Unassembled WGS sequence"/>
</dbReference>
<sequence>MVFFAHFTIHPAKFLHFFVQTDYLTANLVLRYRISVNFNIILNM</sequence>
<name>C0EB16_9FIRM</name>
<dbReference type="EMBL" id="ACEC01000039">
    <property type="protein sequence ID" value="EEG31330.1"/>
    <property type="molecule type" value="Genomic_DNA"/>
</dbReference>
<dbReference type="HOGENOM" id="CLU_3214496_0_0_9"/>
<keyword evidence="2" id="KW-1185">Reference proteome</keyword>
<reference evidence="1 2" key="1">
    <citation type="submission" date="2009-01" db="EMBL/GenBank/DDBJ databases">
        <authorList>
            <person name="Fulton L."/>
            <person name="Clifton S."/>
            <person name="Fulton B."/>
            <person name="Xu J."/>
            <person name="Minx P."/>
            <person name="Pepin K.H."/>
            <person name="Johnson M."/>
            <person name="Bhonagiri V."/>
            <person name="Nash W.E."/>
            <person name="Mardis E.R."/>
            <person name="Wilson R.K."/>
        </authorList>
    </citation>
    <scope>NUCLEOTIDE SEQUENCE [LARGE SCALE GENOMIC DNA]</scope>
    <source>
        <strain evidence="1 2">DSM 5476</strain>
    </source>
</reference>
<dbReference type="AlphaFoldDB" id="C0EB16"/>
<organism evidence="1 2">
    <name type="scientific">[Clostridium] methylpentosum DSM 5476</name>
    <dbReference type="NCBI Taxonomy" id="537013"/>
    <lineage>
        <taxon>Bacteria</taxon>
        <taxon>Bacillati</taxon>
        <taxon>Bacillota</taxon>
        <taxon>Clostridia</taxon>
        <taxon>Eubacteriales</taxon>
        <taxon>Oscillospiraceae</taxon>
        <taxon>Oscillospiraceae incertae sedis</taxon>
    </lineage>
</organism>